<dbReference type="OrthoDB" id="4174342at2759"/>
<feature type="compositionally biased region" description="Basic and acidic residues" evidence="1">
    <location>
        <begin position="276"/>
        <end position="286"/>
    </location>
</feature>
<evidence type="ECO:0000256" key="1">
    <source>
        <dbReference type="SAM" id="MobiDB-lite"/>
    </source>
</evidence>
<evidence type="ECO:0000313" key="3">
    <source>
        <dbReference type="Proteomes" id="UP000243797"/>
    </source>
</evidence>
<protein>
    <submittedName>
        <fullName evidence="2">Uncharacterized protein</fullName>
    </submittedName>
</protein>
<feature type="region of interest" description="Disordered" evidence="1">
    <location>
        <begin position="21"/>
        <end position="449"/>
    </location>
</feature>
<sequence length="595" mass="65024">MATPAFPSYSFIVDLSLTTDQEQKWPRRSSFTRSPDTLSPLWPDRPIRPLPRNRLRSKLSPEQVETIVYPPQPPQSSPLFSFPYGPSEVQDAKPVERPNGHRHSSPSHCDCGGYHQDHSDDEEVVYDHPSYRWPSPGADGAPLSVQQKLLASSRNSTKAPPAPPSIASSADGYESFENTSNKKKRKIPLSSGFSVHQSNLSAELANMGLSSPTRAGEAKDQTIGGHLATNSPGSGTGIPGAGRGRFGRHGSKADKRGGVNGASANGYVSSLSARSRGGDFRGDGTRPKQNGDQGIISAAIANTTTGQSPTTPPKGKENVSLLSTDVENSTTPKSQFTFTCETDASSKISWPLQGASQYSNPPPKKNYYPIRQRPNDSVNVNQGTQTNPSLRGPPDPRMSAPAPPPGAQPQAPMNGQPPPPRPRRRRPSREFALAARQRRLGQEFSNYQHKPTKDSMWICEFCEYEDIWGKPPVALIRQYEIKDRNERRKQEERRRLLEKAKMKGKKGKNKGKGGKNNSNPPPANAEPGYDQGLDNVNMPPEGEDYYEDEYDDGYDPVDPNDPAYAEDYQYDDHPGQATGGGQHTHQAPPVPPPPA</sequence>
<feature type="region of interest" description="Disordered" evidence="1">
    <location>
        <begin position="481"/>
        <end position="595"/>
    </location>
</feature>
<dbReference type="STRING" id="2082308.A0A2K1QVY3"/>
<accession>A0A2K1QVY3</accession>
<feature type="compositionally biased region" description="Basic residues" evidence="1">
    <location>
        <begin position="502"/>
        <end position="513"/>
    </location>
</feature>
<dbReference type="InterPro" id="IPR036318">
    <property type="entry name" value="FAD-bd_PCMH-like_sf"/>
</dbReference>
<dbReference type="AlphaFoldDB" id="A0A2K1QVY3"/>
<feature type="compositionally biased region" description="Polar residues" evidence="1">
    <location>
        <begin position="300"/>
        <end position="309"/>
    </location>
</feature>
<dbReference type="EMBL" id="NKHZ01000033">
    <property type="protein sequence ID" value="PNS19110.1"/>
    <property type="molecule type" value="Genomic_DNA"/>
</dbReference>
<organism evidence="2 3">
    <name type="scientific">Sphaceloma murrayae</name>
    <dbReference type="NCBI Taxonomy" id="2082308"/>
    <lineage>
        <taxon>Eukaryota</taxon>
        <taxon>Fungi</taxon>
        <taxon>Dikarya</taxon>
        <taxon>Ascomycota</taxon>
        <taxon>Pezizomycotina</taxon>
        <taxon>Dothideomycetes</taxon>
        <taxon>Dothideomycetidae</taxon>
        <taxon>Myriangiales</taxon>
        <taxon>Elsinoaceae</taxon>
        <taxon>Sphaceloma</taxon>
    </lineage>
</organism>
<feature type="compositionally biased region" description="Polar residues" evidence="1">
    <location>
        <begin position="375"/>
        <end position="389"/>
    </location>
</feature>
<feature type="compositionally biased region" description="Gly residues" evidence="1">
    <location>
        <begin position="234"/>
        <end position="244"/>
    </location>
</feature>
<feature type="compositionally biased region" description="Basic and acidic residues" evidence="1">
    <location>
        <begin position="90"/>
        <end position="99"/>
    </location>
</feature>
<feature type="compositionally biased region" description="Polar residues" evidence="1">
    <location>
        <begin position="320"/>
        <end position="359"/>
    </location>
</feature>
<name>A0A2K1QVY3_9PEZI</name>
<feature type="compositionally biased region" description="Polar residues" evidence="1">
    <location>
        <begin position="191"/>
        <end position="201"/>
    </location>
</feature>
<keyword evidence="3" id="KW-1185">Reference proteome</keyword>
<comment type="caution">
    <text evidence="2">The sequence shown here is derived from an EMBL/GenBank/DDBJ whole genome shotgun (WGS) entry which is preliminary data.</text>
</comment>
<evidence type="ECO:0000313" key="2">
    <source>
        <dbReference type="EMBL" id="PNS19110.1"/>
    </source>
</evidence>
<dbReference type="GO" id="GO:0050660">
    <property type="term" value="F:flavin adenine dinucleotide binding"/>
    <property type="evidence" value="ECO:0007669"/>
    <property type="project" value="InterPro"/>
</dbReference>
<reference evidence="2 3" key="1">
    <citation type="submission" date="2017-06" db="EMBL/GenBank/DDBJ databases">
        <title>Draft genome sequence of a variant of Elsinoe murrayae.</title>
        <authorList>
            <person name="Cheng Q."/>
        </authorList>
    </citation>
    <scope>NUCLEOTIDE SEQUENCE [LARGE SCALE GENOMIC DNA]</scope>
    <source>
        <strain evidence="2 3">CQ-2017a</strain>
    </source>
</reference>
<feature type="compositionally biased region" description="Acidic residues" evidence="1">
    <location>
        <begin position="541"/>
        <end position="555"/>
    </location>
</feature>
<dbReference type="SUPFAM" id="SSF56176">
    <property type="entry name" value="FAD-binding/transporter-associated domain-like"/>
    <property type="match status" value="1"/>
</dbReference>
<dbReference type="Proteomes" id="UP000243797">
    <property type="component" value="Unassembled WGS sequence"/>
</dbReference>
<feature type="compositionally biased region" description="Pro residues" evidence="1">
    <location>
        <begin position="391"/>
        <end position="407"/>
    </location>
</feature>
<feature type="compositionally biased region" description="Polar residues" evidence="1">
    <location>
        <begin position="144"/>
        <end position="158"/>
    </location>
</feature>
<dbReference type="InParanoid" id="A0A2K1QVY3"/>
<feature type="compositionally biased region" description="Polar residues" evidence="1">
    <location>
        <begin position="262"/>
        <end position="273"/>
    </location>
</feature>
<feature type="compositionally biased region" description="Basic and acidic residues" evidence="1">
    <location>
        <begin position="481"/>
        <end position="501"/>
    </location>
</feature>
<gene>
    <name evidence="2" type="ORF">CAC42_1846</name>
</gene>
<proteinExistence type="predicted"/>